<sequence length="323" mass="35812">MNKKSSSSPLGDLTREALYYDYASTANPIFSGLIPPVPYHSFSPDFFQQKASGILPLDVSEKMKCPGPATSPALLANFVRIVKGTLKTNALATSQLFFVFQGSGRTEACGRTIEWKQGDFMVFPAHGEAIHHTDGEAGFYWVHDAPLLRYLGVTATEERFQPTVFEHSKAAAKLEQIANDPVTNQANRVSVLLANSNFPQTRTITHTLWAMFGLLPKGKVQYPHRHESVALDFVISCKPGCYTMIGTELNSEGMIKNGHRENWVSGASFITPAGYWHSHHNESGEDAHVLPIQDAGLHTYLRTLDILYSHPSHDKTPYISQRP</sequence>
<dbReference type="PANTHER" id="PTHR41517:SF1">
    <property type="entry name" value="CUPIN"/>
    <property type="match status" value="1"/>
</dbReference>
<dbReference type="EMBL" id="LIBO01000133">
    <property type="protein sequence ID" value="KRO62109.1"/>
    <property type="molecule type" value="Genomic_DNA"/>
</dbReference>
<reference evidence="1 2" key="1">
    <citation type="submission" date="2015-10" db="EMBL/GenBank/DDBJ databases">
        <title>Metagenome-Assembled Genomes uncover a global brackish microbiome.</title>
        <authorList>
            <person name="Hugerth L.W."/>
            <person name="Larsson J."/>
            <person name="Alneberg J."/>
            <person name="Lindh M.V."/>
            <person name="Legrand C."/>
            <person name="Pinhassi J."/>
            <person name="Andersson A.F."/>
        </authorList>
    </citation>
    <scope>NUCLEOTIDE SEQUENCE [LARGE SCALE GENOMIC DNA]</scope>
    <source>
        <strain evidence="1">BACL18 MAG-120507-bin52</strain>
    </source>
</reference>
<dbReference type="Proteomes" id="UP000051269">
    <property type="component" value="Unassembled WGS sequence"/>
</dbReference>
<dbReference type="AlphaFoldDB" id="A0A0R2RNY8"/>
<protein>
    <submittedName>
        <fullName evidence="1">Cupin</fullName>
    </submittedName>
</protein>
<dbReference type="InterPro" id="IPR014710">
    <property type="entry name" value="RmlC-like_jellyroll"/>
</dbReference>
<dbReference type="CDD" id="cd02216">
    <property type="entry name" value="cupin_GDO-like_N"/>
    <property type="match status" value="1"/>
</dbReference>
<name>A0A0R2RNY8_9BACT</name>
<dbReference type="GO" id="GO:0051213">
    <property type="term" value="F:dioxygenase activity"/>
    <property type="evidence" value="ECO:0007669"/>
    <property type="project" value="InterPro"/>
</dbReference>
<dbReference type="Gene3D" id="2.60.120.10">
    <property type="entry name" value="Jelly Rolls"/>
    <property type="match status" value="2"/>
</dbReference>
<comment type="caution">
    <text evidence="1">The sequence shown here is derived from an EMBL/GenBank/DDBJ whole genome shotgun (WGS) entry which is preliminary data.</text>
</comment>
<accession>A0A0R2RNY8</accession>
<organism evidence="1 2">
    <name type="scientific">Verrucomicrobia subdivision 6 bacterium BACL9 MAG-120507-bin52</name>
    <dbReference type="NCBI Taxonomy" id="1655590"/>
    <lineage>
        <taxon>Bacteria</taxon>
        <taxon>Pseudomonadati</taxon>
        <taxon>Verrucomicrobiota</taxon>
        <taxon>Verrucomicrobiia</taxon>
        <taxon>Verrucomicrobiales</taxon>
        <taxon>Verrucomicrobia subdivision 6</taxon>
    </lineage>
</organism>
<dbReference type="SUPFAM" id="SSF51182">
    <property type="entry name" value="RmlC-like cupins"/>
    <property type="match status" value="1"/>
</dbReference>
<dbReference type="InterPro" id="IPR047183">
    <property type="entry name" value="GDO-like"/>
</dbReference>
<evidence type="ECO:0000313" key="2">
    <source>
        <dbReference type="Proteomes" id="UP000051269"/>
    </source>
</evidence>
<dbReference type="PANTHER" id="PTHR41517">
    <property type="entry name" value="1,2-DIOXYGENASE PROTEIN-RELATED"/>
    <property type="match status" value="1"/>
</dbReference>
<dbReference type="InterPro" id="IPR011051">
    <property type="entry name" value="RmlC_Cupin_sf"/>
</dbReference>
<gene>
    <name evidence="1" type="ORF">ABR82_01735</name>
</gene>
<proteinExistence type="predicted"/>
<evidence type="ECO:0000313" key="1">
    <source>
        <dbReference type="EMBL" id="KRO62109.1"/>
    </source>
</evidence>